<evidence type="ECO:0000256" key="1">
    <source>
        <dbReference type="SAM" id="MobiDB-lite"/>
    </source>
</evidence>
<feature type="non-terminal residue" evidence="2">
    <location>
        <position position="1"/>
    </location>
</feature>
<protein>
    <submittedName>
        <fullName evidence="2">Uncharacterized protein</fullName>
    </submittedName>
</protein>
<name>A0AAD8E742_DIPPU</name>
<organism evidence="2 3">
    <name type="scientific">Diploptera punctata</name>
    <name type="common">Pacific beetle cockroach</name>
    <dbReference type="NCBI Taxonomy" id="6984"/>
    <lineage>
        <taxon>Eukaryota</taxon>
        <taxon>Metazoa</taxon>
        <taxon>Ecdysozoa</taxon>
        <taxon>Arthropoda</taxon>
        <taxon>Hexapoda</taxon>
        <taxon>Insecta</taxon>
        <taxon>Pterygota</taxon>
        <taxon>Neoptera</taxon>
        <taxon>Polyneoptera</taxon>
        <taxon>Dictyoptera</taxon>
        <taxon>Blattodea</taxon>
        <taxon>Blaberoidea</taxon>
        <taxon>Blaberidae</taxon>
        <taxon>Diplopterinae</taxon>
        <taxon>Diploptera</taxon>
    </lineage>
</organism>
<keyword evidence="3" id="KW-1185">Reference proteome</keyword>
<evidence type="ECO:0000313" key="2">
    <source>
        <dbReference type="EMBL" id="KAJ9579102.1"/>
    </source>
</evidence>
<proteinExistence type="predicted"/>
<feature type="region of interest" description="Disordered" evidence="1">
    <location>
        <begin position="47"/>
        <end position="69"/>
    </location>
</feature>
<reference evidence="2" key="1">
    <citation type="journal article" date="2023" name="IScience">
        <title>Live-bearing cockroach genome reveals convergent evolutionary mechanisms linked to viviparity in insects and beyond.</title>
        <authorList>
            <person name="Fouks B."/>
            <person name="Harrison M.C."/>
            <person name="Mikhailova A.A."/>
            <person name="Marchal E."/>
            <person name="English S."/>
            <person name="Carruthers M."/>
            <person name="Jennings E.C."/>
            <person name="Chiamaka E.L."/>
            <person name="Frigard R.A."/>
            <person name="Pippel M."/>
            <person name="Attardo G.M."/>
            <person name="Benoit J.B."/>
            <person name="Bornberg-Bauer E."/>
            <person name="Tobe S.S."/>
        </authorList>
    </citation>
    <scope>NUCLEOTIDE SEQUENCE</scope>
    <source>
        <strain evidence="2">Stay&amp;Tobe</strain>
    </source>
</reference>
<sequence length="69" mass="8096">VGETLDSWQRFLAVHKPVMYWVDTKRPFMKQPLKLSDLIQARQKQHKYSSALIPHPKDRASSFSELTDL</sequence>
<dbReference type="Proteomes" id="UP001233999">
    <property type="component" value="Unassembled WGS sequence"/>
</dbReference>
<dbReference type="AlphaFoldDB" id="A0AAD8E742"/>
<feature type="non-terminal residue" evidence="2">
    <location>
        <position position="69"/>
    </location>
</feature>
<dbReference type="EMBL" id="JASPKZ010008691">
    <property type="protein sequence ID" value="KAJ9579102.1"/>
    <property type="molecule type" value="Genomic_DNA"/>
</dbReference>
<gene>
    <name evidence="2" type="ORF">L9F63_024793</name>
</gene>
<reference evidence="2" key="2">
    <citation type="submission" date="2023-05" db="EMBL/GenBank/DDBJ databases">
        <authorList>
            <person name="Fouks B."/>
        </authorList>
    </citation>
    <scope>NUCLEOTIDE SEQUENCE</scope>
    <source>
        <strain evidence="2">Stay&amp;Tobe</strain>
        <tissue evidence="2">Testes</tissue>
    </source>
</reference>
<accession>A0AAD8E742</accession>
<evidence type="ECO:0000313" key="3">
    <source>
        <dbReference type="Proteomes" id="UP001233999"/>
    </source>
</evidence>
<comment type="caution">
    <text evidence="2">The sequence shown here is derived from an EMBL/GenBank/DDBJ whole genome shotgun (WGS) entry which is preliminary data.</text>
</comment>